<dbReference type="Gene3D" id="3.40.710.10">
    <property type="entry name" value="DD-peptidase/beta-lactamase superfamily"/>
    <property type="match status" value="1"/>
</dbReference>
<organism evidence="5 6">
    <name type="scientific">Flavobacterium paronense</name>
    <dbReference type="NCBI Taxonomy" id="1392775"/>
    <lineage>
        <taxon>Bacteria</taxon>
        <taxon>Pseudomonadati</taxon>
        <taxon>Bacteroidota</taxon>
        <taxon>Flavobacteriia</taxon>
        <taxon>Flavobacteriales</taxon>
        <taxon>Flavobacteriaceae</taxon>
        <taxon>Flavobacterium</taxon>
    </lineage>
</organism>
<feature type="chain" id="PRO_5046476208" evidence="3">
    <location>
        <begin position="19"/>
        <end position="469"/>
    </location>
</feature>
<dbReference type="SUPFAM" id="SSF56601">
    <property type="entry name" value="beta-lactamase/transpeptidase-like"/>
    <property type="match status" value="1"/>
</dbReference>
<evidence type="ECO:0000256" key="1">
    <source>
        <dbReference type="ARBA" id="ARBA00004370"/>
    </source>
</evidence>
<protein>
    <submittedName>
        <fullName evidence="5">Serine hydrolase domain-containing protein</fullName>
        <ecNumber evidence="5">3.-.-.-</ecNumber>
    </submittedName>
</protein>
<dbReference type="InterPro" id="IPR050491">
    <property type="entry name" value="AmpC-like"/>
</dbReference>
<dbReference type="RefSeq" id="WP_290285345.1">
    <property type="nucleotide sequence ID" value="NZ_JAUFQN010000019.1"/>
</dbReference>
<gene>
    <name evidence="5" type="ORF">ACFFUU_12255</name>
</gene>
<keyword evidence="6" id="KW-1185">Reference proteome</keyword>
<comment type="subcellular location">
    <subcellularLocation>
        <location evidence="1">Membrane</location>
    </subcellularLocation>
</comment>
<dbReference type="EMBL" id="JBHMFB010000029">
    <property type="protein sequence ID" value="MFB9090380.1"/>
    <property type="molecule type" value="Genomic_DNA"/>
</dbReference>
<evidence type="ECO:0000256" key="3">
    <source>
        <dbReference type="SAM" id="SignalP"/>
    </source>
</evidence>
<feature type="signal peptide" evidence="3">
    <location>
        <begin position="1"/>
        <end position="18"/>
    </location>
</feature>
<dbReference type="EC" id="3.-.-.-" evidence="5"/>
<comment type="caution">
    <text evidence="5">The sequence shown here is derived from an EMBL/GenBank/DDBJ whole genome shotgun (WGS) entry which is preliminary data.</text>
</comment>
<evidence type="ECO:0000313" key="6">
    <source>
        <dbReference type="Proteomes" id="UP001589576"/>
    </source>
</evidence>
<name>A0ABV5GGX4_9FLAO</name>
<keyword evidence="5" id="KW-0378">Hydrolase</keyword>
<evidence type="ECO:0000256" key="2">
    <source>
        <dbReference type="ARBA" id="ARBA00023136"/>
    </source>
</evidence>
<evidence type="ECO:0000259" key="4">
    <source>
        <dbReference type="Pfam" id="PF00144"/>
    </source>
</evidence>
<proteinExistence type="predicted"/>
<dbReference type="InterPro" id="IPR001466">
    <property type="entry name" value="Beta-lactam-related"/>
</dbReference>
<dbReference type="GO" id="GO:0016787">
    <property type="term" value="F:hydrolase activity"/>
    <property type="evidence" value="ECO:0007669"/>
    <property type="project" value="UniProtKB-KW"/>
</dbReference>
<dbReference type="PANTHER" id="PTHR46825:SF11">
    <property type="entry name" value="PENICILLIN-BINDING PROTEIN 4"/>
    <property type="match status" value="1"/>
</dbReference>
<reference evidence="5 6" key="1">
    <citation type="submission" date="2024-09" db="EMBL/GenBank/DDBJ databases">
        <authorList>
            <person name="Sun Q."/>
            <person name="Mori K."/>
        </authorList>
    </citation>
    <scope>NUCLEOTIDE SEQUENCE [LARGE SCALE GENOMIC DNA]</scope>
    <source>
        <strain evidence="5 6">CECT 8460</strain>
    </source>
</reference>
<keyword evidence="2" id="KW-0472">Membrane</keyword>
<feature type="domain" description="Beta-lactamase-related" evidence="4">
    <location>
        <begin position="38"/>
        <end position="337"/>
    </location>
</feature>
<dbReference type="InterPro" id="IPR012338">
    <property type="entry name" value="Beta-lactam/transpept-like"/>
</dbReference>
<evidence type="ECO:0000313" key="5">
    <source>
        <dbReference type="EMBL" id="MFB9090380.1"/>
    </source>
</evidence>
<dbReference type="Proteomes" id="UP001589576">
    <property type="component" value="Unassembled WGS sequence"/>
</dbReference>
<dbReference type="PANTHER" id="PTHR46825">
    <property type="entry name" value="D-ALANYL-D-ALANINE-CARBOXYPEPTIDASE/ENDOPEPTIDASE AMPH"/>
    <property type="match status" value="1"/>
</dbReference>
<accession>A0ABV5GGX4</accession>
<sequence length="469" mass="53282">MKYFFLIVIILLSKLTFGQTNQYSEIVNYYNTVQNFNGAVLVATNGQIDYLAGIGVSNRQAGTTMNSKTKFKIASITKTFTAVLILQLYQEGKIDLNATFGKYYPNYKGEAKDKVTIENLLTYSSGIPNAVKNLWMRPYQLPITIDEFIDKYCSENLEFTPGEKSNYSNTEYTILHKIIENVSKKSFSSLLQENILNPLKMENTGLLNSKDIIPGLTSSYTIEDSTNQITSDEPYFIENYFGSAAMYSTVEDLFKFNNGIFNYSLLNESTTKLMLKPNNKLDGAALGGFWYSDGYGTFNKPFIYRTGGLLGSCSNWIHSIDDKKTIIVFNNTNRTNLYELSEQLYLVSTGQKATIPILKKQENSSNALNLDKVKGTWLLDLRPDPNSEPYLKDFILTPTKGKEFEGEFYGTKFTGGYFNTDWENLYFAFTTGDKDNVYYHSGYIIDDKIFGISYSEGRKFTSHWTGIKK</sequence>
<dbReference type="Pfam" id="PF00144">
    <property type="entry name" value="Beta-lactamase"/>
    <property type="match status" value="1"/>
</dbReference>
<keyword evidence="3" id="KW-0732">Signal</keyword>